<dbReference type="AlphaFoldDB" id="A0A6G1L0X3"/>
<evidence type="ECO:0000313" key="2">
    <source>
        <dbReference type="EMBL" id="KAF2766536.1"/>
    </source>
</evidence>
<feature type="compositionally biased region" description="Polar residues" evidence="1">
    <location>
        <begin position="190"/>
        <end position="201"/>
    </location>
</feature>
<sequence length="300" mass="32936">MHESNVLIGPDGSFTWVMSGQLQPGQPSHKQLLRMYGFPAGQGLHYPSHDTASQFNLAPRMPQQGHAPDGLQRPMLPSDAMAGLQQQNSYSDFNTPAPVNLASPVTKRKHASVVDETTRHHQSKRPVTTSTGAHATSEWATPKLSSERYRQPAPVFNVQANNEARQTAPLFTEPSHIPLHQLQEVESNVLQHHTGSSTATASPLSSEDHLSSSFVSEDSASHQNTPATPTFSLDGMAAGKTSLQDQHEFIQPETAEYKAIHGETVISAADSCEPHLFIDFQDENGDEPFKWNLDDHEFSF</sequence>
<feature type="compositionally biased region" description="Polar residues" evidence="1">
    <location>
        <begin position="125"/>
        <end position="134"/>
    </location>
</feature>
<dbReference type="OrthoDB" id="10480501at2759"/>
<reference evidence="2" key="1">
    <citation type="journal article" date="2020" name="Stud. Mycol.">
        <title>101 Dothideomycetes genomes: a test case for predicting lifestyles and emergence of pathogens.</title>
        <authorList>
            <person name="Haridas S."/>
            <person name="Albert R."/>
            <person name="Binder M."/>
            <person name="Bloem J."/>
            <person name="Labutti K."/>
            <person name="Salamov A."/>
            <person name="Andreopoulos B."/>
            <person name="Baker S."/>
            <person name="Barry K."/>
            <person name="Bills G."/>
            <person name="Bluhm B."/>
            <person name="Cannon C."/>
            <person name="Castanera R."/>
            <person name="Culley D."/>
            <person name="Daum C."/>
            <person name="Ezra D."/>
            <person name="Gonzalez J."/>
            <person name="Henrissat B."/>
            <person name="Kuo A."/>
            <person name="Liang C."/>
            <person name="Lipzen A."/>
            <person name="Lutzoni F."/>
            <person name="Magnuson J."/>
            <person name="Mondo S."/>
            <person name="Nolan M."/>
            <person name="Ohm R."/>
            <person name="Pangilinan J."/>
            <person name="Park H.-J."/>
            <person name="Ramirez L."/>
            <person name="Alfaro M."/>
            <person name="Sun H."/>
            <person name="Tritt A."/>
            <person name="Yoshinaga Y."/>
            <person name="Zwiers L.-H."/>
            <person name="Turgeon B."/>
            <person name="Goodwin S."/>
            <person name="Spatafora J."/>
            <person name="Crous P."/>
            <person name="Grigoriev I."/>
        </authorList>
    </citation>
    <scope>NUCLEOTIDE SEQUENCE</scope>
    <source>
        <strain evidence="2">CBS 116005</strain>
    </source>
</reference>
<evidence type="ECO:0000256" key="1">
    <source>
        <dbReference type="SAM" id="MobiDB-lite"/>
    </source>
</evidence>
<gene>
    <name evidence="2" type="ORF">EJ03DRAFT_330036</name>
</gene>
<keyword evidence="3" id="KW-1185">Reference proteome</keyword>
<protein>
    <submittedName>
        <fullName evidence="2">Uncharacterized protein</fullName>
    </submittedName>
</protein>
<accession>A0A6G1L0X3</accession>
<organism evidence="2 3">
    <name type="scientific">Teratosphaeria nubilosa</name>
    <dbReference type="NCBI Taxonomy" id="161662"/>
    <lineage>
        <taxon>Eukaryota</taxon>
        <taxon>Fungi</taxon>
        <taxon>Dikarya</taxon>
        <taxon>Ascomycota</taxon>
        <taxon>Pezizomycotina</taxon>
        <taxon>Dothideomycetes</taxon>
        <taxon>Dothideomycetidae</taxon>
        <taxon>Mycosphaerellales</taxon>
        <taxon>Teratosphaeriaceae</taxon>
        <taxon>Teratosphaeria</taxon>
    </lineage>
</organism>
<dbReference type="Proteomes" id="UP000799436">
    <property type="component" value="Unassembled WGS sequence"/>
</dbReference>
<dbReference type="EMBL" id="ML995870">
    <property type="protein sequence ID" value="KAF2766536.1"/>
    <property type="molecule type" value="Genomic_DNA"/>
</dbReference>
<name>A0A6G1L0X3_9PEZI</name>
<feature type="region of interest" description="Disordered" evidence="1">
    <location>
        <begin position="190"/>
        <end position="228"/>
    </location>
</feature>
<feature type="region of interest" description="Disordered" evidence="1">
    <location>
        <begin position="112"/>
        <end position="146"/>
    </location>
</feature>
<proteinExistence type="predicted"/>
<evidence type="ECO:0000313" key="3">
    <source>
        <dbReference type="Proteomes" id="UP000799436"/>
    </source>
</evidence>